<proteinExistence type="predicted"/>
<dbReference type="Proteomes" id="UP000332933">
    <property type="component" value="Unassembled WGS sequence"/>
</dbReference>
<feature type="compositionally biased region" description="Polar residues" evidence="1">
    <location>
        <begin position="147"/>
        <end position="160"/>
    </location>
</feature>
<dbReference type="SUPFAM" id="SSF81301">
    <property type="entry name" value="Nucleotidyltransferase"/>
    <property type="match status" value="1"/>
</dbReference>
<evidence type="ECO:0000313" key="4">
    <source>
        <dbReference type="Proteomes" id="UP000332933"/>
    </source>
</evidence>
<organism evidence="3 4">
    <name type="scientific">Aphanomyces stellatus</name>
    <dbReference type="NCBI Taxonomy" id="120398"/>
    <lineage>
        <taxon>Eukaryota</taxon>
        <taxon>Sar</taxon>
        <taxon>Stramenopiles</taxon>
        <taxon>Oomycota</taxon>
        <taxon>Saprolegniomycetes</taxon>
        <taxon>Saprolegniales</taxon>
        <taxon>Verrucalvaceae</taxon>
        <taxon>Aphanomyces</taxon>
    </lineage>
</organism>
<dbReference type="EMBL" id="VJMH01006983">
    <property type="protein sequence ID" value="KAF0686596.1"/>
    <property type="molecule type" value="Genomic_DNA"/>
</dbReference>
<sequence length="603" mass="66142">MSSPGGGGDDGDDPLAAMLMPDYRKRKFFLDLDKIYPLPKSSGAMKLDPFDEIMAGAPQFASIRAWMEESRRETEEDNPGARKDLPPAPSPSLSRRGSVTTDAAQLSPTPRLDDDIVPETIEASDKFEIVSETKGNVHSSADPAVDPSTSIIEGNQDDGLTSTHESTVMLWDTSETQLSLDDGSVVVPSISFHAEDSREVLEDSHANDSFAAFPVLPPSPQSPREESPTPPTQRQPAPATTSLSSDPSTTTLRPLSPSPLNPVVDYFDADSFAELVPCWFFDAPCRFHDAHLQHPHLLFYIQALDVFLASASSTRSVYFYTACLVARRLFVNLWHTKPSTALDLPHFLDRGNTLPGVCTTVWRFLAAEWRRRHPMLHHTPSVFATSSSQPPPLELTAETATLSALAARLVYGNRHALAPHYLVAVAPTMRCAVALHARAVVSCDDMQLALRSLQSHLKCPVFAMGTLRRGGIFVSVLDVLAISSATMWDLVTLLQHAKVLESDAMDVTSTRLVAPIRFKGHRLLLDLKVYTQPMASFAMLYFTGPRTYVASVVLPPAAASWTFDAWADWLTRRFGAALQHVTDEASACHVLQIPHKAPKNRLC</sequence>
<evidence type="ECO:0000313" key="2">
    <source>
        <dbReference type="EMBL" id="KAF0686596.1"/>
    </source>
</evidence>
<dbReference type="OrthoDB" id="205514at2759"/>
<evidence type="ECO:0000313" key="3">
    <source>
        <dbReference type="EMBL" id="VFT98271.1"/>
    </source>
</evidence>
<accession>A0A485LHZ2</accession>
<feature type="region of interest" description="Disordered" evidence="1">
    <location>
        <begin position="210"/>
        <end position="256"/>
    </location>
</feature>
<reference evidence="2" key="2">
    <citation type="submission" date="2019-06" db="EMBL/GenBank/DDBJ databases">
        <title>Genomics analysis of Aphanomyces spp. identifies a new class of oomycete effector associated with host adaptation.</title>
        <authorList>
            <person name="Gaulin E."/>
        </authorList>
    </citation>
    <scope>NUCLEOTIDE SEQUENCE</scope>
    <source>
        <strain evidence="2">CBS 578.67</strain>
    </source>
</reference>
<gene>
    <name evidence="3" type="primary">Aste57867_21601</name>
    <name evidence="2" type="ORF">As57867_021532</name>
    <name evidence="3" type="ORF">ASTE57867_21601</name>
</gene>
<keyword evidence="4" id="KW-1185">Reference proteome</keyword>
<feature type="region of interest" description="Disordered" evidence="1">
    <location>
        <begin position="132"/>
        <end position="160"/>
    </location>
</feature>
<feature type="region of interest" description="Disordered" evidence="1">
    <location>
        <begin position="65"/>
        <end position="118"/>
    </location>
</feature>
<dbReference type="InterPro" id="IPR043519">
    <property type="entry name" value="NT_sf"/>
</dbReference>
<name>A0A485LHZ2_9STRA</name>
<protein>
    <submittedName>
        <fullName evidence="3">Aste57867_21601 protein</fullName>
    </submittedName>
</protein>
<dbReference type="EMBL" id="CAADRA010007009">
    <property type="protein sequence ID" value="VFT98271.1"/>
    <property type="molecule type" value="Genomic_DNA"/>
</dbReference>
<feature type="compositionally biased region" description="Low complexity" evidence="1">
    <location>
        <begin position="234"/>
        <end position="255"/>
    </location>
</feature>
<evidence type="ECO:0000256" key="1">
    <source>
        <dbReference type="SAM" id="MobiDB-lite"/>
    </source>
</evidence>
<feature type="compositionally biased region" description="Polar residues" evidence="1">
    <location>
        <begin position="99"/>
        <end position="108"/>
    </location>
</feature>
<feature type="compositionally biased region" description="Basic and acidic residues" evidence="1">
    <location>
        <begin position="66"/>
        <end position="85"/>
    </location>
</feature>
<dbReference type="AlphaFoldDB" id="A0A485LHZ2"/>
<reference evidence="3 4" key="1">
    <citation type="submission" date="2019-03" db="EMBL/GenBank/DDBJ databases">
        <authorList>
            <person name="Gaulin E."/>
            <person name="Dumas B."/>
        </authorList>
    </citation>
    <scope>NUCLEOTIDE SEQUENCE [LARGE SCALE GENOMIC DNA]</scope>
    <source>
        <strain evidence="3">CBS 568.67</strain>
    </source>
</reference>